<dbReference type="Proteomes" id="UP001354649">
    <property type="component" value="Unassembled WGS sequence"/>
</dbReference>
<sequence>MRRWRRRGCCGTCSAKPRALTGCGQPCLIAAGRGACGTRTIIDAGQAVGVYLSIRPPRTGCAGCGRGSGSESVVGRSRVAAGSGFGEGDVRCSACLWHAARAWRGWEPRDRHQHAPGSRHPRSRPRWLRRDHRLHRRKYRCHLRSSAPTRPYRTPAGREPDHAPAYRLYADDFTGGTDVAAAFRRAGLRTALVFGPRTTPPSCPPTAMPPWSR</sequence>
<keyword evidence="1" id="KW-0418">Kinase</keyword>
<name>A0ABD5JL08_9ACTN</name>
<keyword evidence="1" id="KW-0808">Transferase</keyword>
<dbReference type="Gene3D" id="3.40.50.10840">
    <property type="entry name" value="Putative sugar-binding, N-terminal domain"/>
    <property type="match status" value="1"/>
</dbReference>
<evidence type="ECO:0000313" key="2">
    <source>
        <dbReference type="Proteomes" id="UP001354649"/>
    </source>
</evidence>
<dbReference type="SUPFAM" id="SSF142764">
    <property type="entry name" value="YgbK-like"/>
    <property type="match status" value="1"/>
</dbReference>
<reference evidence="1 2" key="1">
    <citation type="submission" date="2023-11" db="EMBL/GenBank/DDBJ databases">
        <title>30 novel species of actinomycetes from the DSMZ collection.</title>
        <authorList>
            <person name="Nouioui I."/>
        </authorList>
    </citation>
    <scope>NUCLEOTIDE SEQUENCE [LARGE SCALE GENOMIC DNA]</scope>
    <source>
        <strain evidence="1 2">DSM 41602</strain>
    </source>
</reference>
<protein>
    <submittedName>
        <fullName evidence="1">Four-carbon acid sugar kinase family protein</fullName>
    </submittedName>
</protein>
<evidence type="ECO:0000313" key="1">
    <source>
        <dbReference type="EMBL" id="MEE4589117.1"/>
    </source>
</evidence>
<accession>A0ABD5JL08</accession>
<dbReference type="InterPro" id="IPR037051">
    <property type="entry name" value="4-carb_acid_sugar_kinase_N_sf"/>
</dbReference>
<comment type="caution">
    <text evidence="1">The sequence shown here is derived from an EMBL/GenBank/DDBJ whole genome shotgun (WGS) entry which is preliminary data.</text>
</comment>
<organism evidence="1 2">
    <name type="scientific">Streptomyces antimycoticus</name>
    <dbReference type="NCBI Taxonomy" id="68175"/>
    <lineage>
        <taxon>Bacteria</taxon>
        <taxon>Bacillati</taxon>
        <taxon>Actinomycetota</taxon>
        <taxon>Actinomycetes</taxon>
        <taxon>Kitasatosporales</taxon>
        <taxon>Streptomycetaceae</taxon>
        <taxon>Streptomyces</taxon>
        <taxon>Streptomyces violaceusniger group</taxon>
    </lineage>
</organism>
<dbReference type="AlphaFoldDB" id="A0ABD5JL08"/>
<dbReference type="GO" id="GO:0016301">
    <property type="term" value="F:kinase activity"/>
    <property type="evidence" value="ECO:0007669"/>
    <property type="project" value="UniProtKB-KW"/>
</dbReference>
<gene>
    <name evidence="1" type="ORF">V2K49_39800</name>
</gene>
<proteinExistence type="predicted"/>
<dbReference type="EMBL" id="JAZBJQ010000042">
    <property type="protein sequence ID" value="MEE4589117.1"/>
    <property type="molecule type" value="Genomic_DNA"/>
</dbReference>